<feature type="chain" id="PRO_5032770970" evidence="1">
    <location>
        <begin position="20"/>
        <end position="192"/>
    </location>
</feature>
<reference evidence="2" key="1">
    <citation type="submission" date="2020-07" db="EMBL/GenBank/DDBJ databases">
        <title>Genome sequence and genetic diversity analysis of an under-domesticated orphan crop, white fonio (Digitaria exilis).</title>
        <authorList>
            <person name="Bennetzen J.L."/>
            <person name="Chen S."/>
            <person name="Ma X."/>
            <person name="Wang X."/>
            <person name="Yssel A.E.J."/>
            <person name="Chaluvadi S.R."/>
            <person name="Johnson M."/>
            <person name="Gangashetty P."/>
            <person name="Hamidou F."/>
            <person name="Sanogo M.D."/>
            <person name="Zwaenepoel A."/>
            <person name="Wallace J."/>
            <person name="Van De Peer Y."/>
            <person name="Van Deynze A."/>
        </authorList>
    </citation>
    <scope>NUCLEOTIDE SEQUENCE</scope>
    <source>
        <tissue evidence="2">Leaves</tissue>
    </source>
</reference>
<gene>
    <name evidence="2" type="ORF">HU200_053459</name>
</gene>
<dbReference type="AlphaFoldDB" id="A0A835ARB9"/>
<proteinExistence type="predicted"/>
<protein>
    <submittedName>
        <fullName evidence="2">Uncharacterized protein</fullName>
    </submittedName>
</protein>
<evidence type="ECO:0000313" key="3">
    <source>
        <dbReference type="Proteomes" id="UP000636709"/>
    </source>
</evidence>
<keyword evidence="1" id="KW-0732">Signal</keyword>
<dbReference type="EMBL" id="JACEFO010002306">
    <property type="protein sequence ID" value="KAF8666357.1"/>
    <property type="molecule type" value="Genomic_DNA"/>
</dbReference>
<organism evidence="2 3">
    <name type="scientific">Digitaria exilis</name>
    <dbReference type="NCBI Taxonomy" id="1010633"/>
    <lineage>
        <taxon>Eukaryota</taxon>
        <taxon>Viridiplantae</taxon>
        <taxon>Streptophyta</taxon>
        <taxon>Embryophyta</taxon>
        <taxon>Tracheophyta</taxon>
        <taxon>Spermatophyta</taxon>
        <taxon>Magnoliopsida</taxon>
        <taxon>Liliopsida</taxon>
        <taxon>Poales</taxon>
        <taxon>Poaceae</taxon>
        <taxon>PACMAD clade</taxon>
        <taxon>Panicoideae</taxon>
        <taxon>Panicodae</taxon>
        <taxon>Paniceae</taxon>
        <taxon>Anthephorinae</taxon>
        <taxon>Digitaria</taxon>
    </lineage>
</organism>
<dbReference type="Proteomes" id="UP000636709">
    <property type="component" value="Unassembled WGS sequence"/>
</dbReference>
<sequence>MAQSAAALFILAAFAAAAAASVAQAASASSEIAGVKNHLLPAGRKLLADDGMIPITSNDLMPLSAGKAVTSGRAAGVAIQRELKESDGMIPITTNDLMPLSDGQAVTSGRAAGVAIQRELIDDADLWFPKDDFDKARSGVAGVQSQRQLIDNMIPITANDLLPLSAAEGLTKGRAGNVNIQTDLTGAKVPAA</sequence>
<evidence type="ECO:0000313" key="2">
    <source>
        <dbReference type="EMBL" id="KAF8666357.1"/>
    </source>
</evidence>
<feature type="signal peptide" evidence="1">
    <location>
        <begin position="1"/>
        <end position="19"/>
    </location>
</feature>
<comment type="caution">
    <text evidence="2">The sequence shown here is derived from an EMBL/GenBank/DDBJ whole genome shotgun (WGS) entry which is preliminary data.</text>
</comment>
<name>A0A835ARB9_9POAL</name>
<dbReference type="OrthoDB" id="684792at2759"/>
<accession>A0A835ARB9</accession>
<evidence type="ECO:0000256" key="1">
    <source>
        <dbReference type="SAM" id="SignalP"/>
    </source>
</evidence>
<keyword evidence="3" id="KW-1185">Reference proteome</keyword>